<evidence type="ECO:0000256" key="5">
    <source>
        <dbReference type="PIRSR" id="PIRSR039102-1"/>
    </source>
</evidence>
<dbReference type="GO" id="GO:0008360">
    <property type="term" value="P:regulation of cell shape"/>
    <property type="evidence" value="ECO:0007669"/>
    <property type="project" value="UniProtKB-KW"/>
</dbReference>
<dbReference type="GO" id="GO:0009252">
    <property type="term" value="P:peptidoglycan biosynthetic process"/>
    <property type="evidence" value="ECO:0007669"/>
    <property type="project" value="UniProtKB-UniRule"/>
</dbReference>
<dbReference type="GO" id="GO:0046872">
    <property type="term" value="F:metal ion binding"/>
    <property type="evidence" value="ECO:0007669"/>
    <property type="project" value="UniProtKB-KW"/>
</dbReference>
<feature type="binding site" evidence="6">
    <location>
        <position position="269"/>
    </location>
    <ligand>
        <name>Mg(2+)</name>
        <dbReference type="ChEBI" id="CHEBI:18420"/>
        <label>1</label>
    </ligand>
</feature>
<dbReference type="Gene3D" id="3.30.470.20">
    <property type="entry name" value="ATP-grasp fold, B domain"/>
    <property type="match status" value="1"/>
</dbReference>
<dbReference type="InterPro" id="IPR011095">
    <property type="entry name" value="Dala_Dala_lig_C"/>
</dbReference>
<dbReference type="NCBIfam" id="NF002378">
    <property type="entry name" value="PRK01372.1"/>
    <property type="match status" value="1"/>
</dbReference>
<keyword evidence="4" id="KW-0133">Cell shape</keyword>
<dbReference type="InterPro" id="IPR013815">
    <property type="entry name" value="ATP_grasp_subdomain_1"/>
</dbReference>
<feature type="binding site" evidence="6">
    <location>
        <position position="282"/>
    </location>
    <ligand>
        <name>Mg(2+)</name>
        <dbReference type="ChEBI" id="CHEBI:18420"/>
        <label>1</label>
    </ligand>
</feature>
<gene>
    <name evidence="4" type="primary">ddl</name>
    <name evidence="9" type="ORF">A3C06_04145</name>
</gene>
<dbReference type="SUPFAM" id="SSF56059">
    <property type="entry name" value="Glutathione synthetase ATP-binding domain-like"/>
    <property type="match status" value="1"/>
</dbReference>
<dbReference type="PANTHER" id="PTHR23132">
    <property type="entry name" value="D-ALANINE--D-ALANINE LIGASE"/>
    <property type="match status" value="1"/>
</dbReference>
<reference evidence="9 10" key="1">
    <citation type="journal article" date="2016" name="Nat. Commun.">
        <title>Thousands of microbial genomes shed light on interconnected biogeochemical processes in an aquifer system.</title>
        <authorList>
            <person name="Anantharaman K."/>
            <person name="Brown C.T."/>
            <person name="Hug L.A."/>
            <person name="Sharon I."/>
            <person name="Castelle C.J."/>
            <person name="Probst A.J."/>
            <person name="Thomas B.C."/>
            <person name="Singh A."/>
            <person name="Wilkins M.J."/>
            <person name="Karaoz U."/>
            <person name="Brodie E.L."/>
            <person name="Williams K.H."/>
            <person name="Hubbard S.S."/>
            <person name="Banfield J.F."/>
        </authorList>
    </citation>
    <scope>NUCLEOTIDE SEQUENCE [LARGE SCALE GENOMIC DNA]</scope>
</reference>
<accession>A0A1G2MU09</accession>
<dbReference type="EC" id="6.3.2.4" evidence="4"/>
<evidence type="ECO:0000256" key="1">
    <source>
        <dbReference type="ARBA" id="ARBA00010871"/>
    </source>
</evidence>
<evidence type="ECO:0000256" key="3">
    <source>
        <dbReference type="ARBA" id="ARBA00023316"/>
    </source>
</evidence>
<dbReference type="Pfam" id="PF07478">
    <property type="entry name" value="Dala_Dala_lig_C"/>
    <property type="match status" value="1"/>
</dbReference>
<feature type="active site" evidence="5">
    <location>
        <position position="155"/>
    </location>
</feature>
<dbReference type="STRING" id="1802312.A3C06_04145"/>
<keyword evidence="6" id="KW-0464">Manganese</keyword>
<dbReference type="Gene3D" id="3.40.50.20">
    <property type="match status" value="1"/>
</dbReference>
<feature type="domain" description="ATP-grasp" evidence="8">
    <location>
        <begin position="108"/>
        <end position="317"/>
    </location>
</feature>
<dbReference type="GO" id="GO:0005737">
    <property type="term" value="C:cytoplasm"/>
    <property type="evidence" value="ECO:0007669"/>
    <property type="project" value="UniProtKB-SubCell"/>
</dbReference>
<dbReference type="InterPro" id="IPR011127">
    <property type="entry name" value="Dala_Dala_lig_N"/>
</dbReference>
<dbReference type="UniPathway" id="UPA00219"/>
<comment type="similarity">
    <text evidence="1 4">Belongs to the D-alanine--D-alanine ligase family.</text>
</comment>
<comment type="subcellular location">
    <subcellularLocation>
        <location evidence="4">Cytoplasm</location>
    </subcellularLocation>
</comment>
<organism evidence="9 10">
    <name type="scientific">Candidatus Taylorbacteria bacterium RIFCSPHIGHO2_02_FULL_46_13</name>
    <dbReference type="NCBI Taxonomy" id="1802312"/>
    <lineage>
        <taxon>Bacteria</taxon>
        <taxon>Candidatus Tayloriibacteriota</taxon>
    </lineage>
</organism>
<comment type="function">
    <text evidence="4">Cell wall formation.</text>
</comment>
<dbReference type="InterPro" id="IPR016185">
    <property type="entry name" value="PreATP-grasp_dom_sf"/>
</dbReference>
<evidence type="ECO:0000256" key="2">
    <source>
        <dbReference type="ARBA" id="ARBA00022598"/>
    </source>
</evidence>
<dbReference type="Pfam" id="PF01820">
    <property type="entry name" value="Dala_Dala_lig_N"/>
    <property type="match status" value="2"/>
</dbReference>
<dbReference type="PANTHER" id="PTHR23132:SF23">
    <property type="entry name" value="D-ALANINE--D-ALANINE LIGASE B"/>
    <property type="match status" value="1"/>
</dbReference>
<proteinExistence type="inferred from homology"/>
<keyword evidence="3 4" id="KW-0961">Cell wall biogenesis/degradation</keyword>
<dbReference type="HAMAP" id="MF_00047">
    <property type="entry name" value="Dala_Dala_lig"/>
    <property type="match status" value="1"/>
</dbReference>
<dbReference type="PIRSF" id="PIRSF039102">
    <property type="entry name" value="Ddl/VanB"/>
    <property type="match status" value="1"/>
</dbReference>
<keyword evidence="2 4" id="KW-0436">Ligase</keyword>
<keyword evidence="7" id="KW-0547">Nucleotide-binding</keyword>
<dbReference type="AlphaFoldDB" id="A0A1G2MU09"/>
<dbReference type="EMBL" id="MHRQ01000004">
    <property type="protein sequence ID" value="OHA27388.1"/>
    <property type="molecule type" value="Genomic_DNA"/>
</dbReference>
<keyword evidence="4" id="KW-0573">Peptidoglycan synthesis</keyword>
<keyword evidence="7" id="KW-0067">ATP-binding</keyword>
<feature type="active site" evidence="5">
    <location>
        <position position="295"/>
    </location>
</feature>
<keyword evidence="6" id="KW-0460">Magnesium</keyword>
<dbReference type="GO" id="GO:0008716">
    <property type="term" value="F:D-alanine-D-alanine ligase activity"/>
    <property type="evidence" value="ECO:0007669"/>
    <property type="project" value="UniProtKB-UniRule"/>
</dbReference>
<dbReference type="PROSITE" id="PS50975">
    <property type="entry name" value="ATP_GRASP"/>
    <property type="match status" value="1"/>
</dbReference>
<feature type="binding site" evidence="6">
    <location>
        <position position="282"/>
    </location>
    <ligand>
        <name>Mg(2+)</name>
        <dbReference type="ChEBI" id="CHEBI:18420"/>
        <label>2</label>
    </ligand>
</feature>
<dbReference type="InterPro" id="IPR011761">
    <property type="entry name" value="ATP-grasp"/>
</dbReference>
<evidence type="ECO:0000256" key="6">
    <source>
        <dbReference type="PIRSR" id="PIRSR039102-3"/>
    </source>
</evidence>
<feature type="active site" evidence="5">
    <location>
        <position position="13"/>
    </location>
</feature>
<dbReference type="GO" id="GO:0005524">
    <property type="term" value="F:ATP binding"/>
    <property type="evidence" value="ECO:0007669"/>
    <property type="project" value="UniProtKB-UniRule"/>
</dbReference>
<comment type="caution">
    <text evidence="9">The sequence shown here is derived from an EMBL/GenBank/DDBJ whole genome shotgun (WGS) entry which is preliminary data.</text>
</comment>
<dbReference type="SUPFAM" id="SSF52440">
    <property type="entry name" value="PreATP-grasp domain"/>
    <property type="match status" value="1"/>
</dbReference>
<dbReference type="GO" id="GO:0071555">
    <property type="term" value="P:cell wall organization"/>
    <property type="evidence" value="ECO:0007669"/>
    <property type="project" value="UniProtKB-KW"/>
</dbReference>
<keyword evidence="6" id="KW-0479">Metal-binding</keyword>
<evidence type="ECO:0000313" key="10">
    <source>
        <dbReference type="Proteomes" id="UP000177565"/>
    </source>
</evidence>
<evidence type="ECO:0000256" key="4">
    <source>
        <dbReference type="HAMAP-Rule" id="MF_00047"/>
    </source>
</evidence>
<sequence length="322" mass="35284">MTVGILRGGPSSEHEVSLQTGENVLKNLHPAKYTPRDILIDKEGVWHINGASRKPGQALKGVDVAFNALHGEYGEDGRVQHILEHFSVPYTGSKLFSSILAMNKILTKQRVLEEGMKTPMYAVVRVEGRNREEAILSAFRSVPLPAIIKPVNLGSSVGMTIARDFVSFESGIRKALAVASVALVEEFIKGKEASCGVIEGFRGKDIYSLLPIEIRPPSDKDFFDYEAKYSGKSQEICPGNFSPEEMTELQRLAVLAHRALGLRHYSRSDFIVTPKRGIYFLEANNAAAVGLTPESLMPKALRAVGSDLPEFLDHVITLALAP</sequence>
<comment type="pathway">
    <text evidence="4">Cell wall biogenesis; peptidoglycan biosynthesis.</text>
</comment>
<name>A0A1G2MU09_9BACT</name>
<protein>
    <recommendedName>
        <fullName evidence="4">D-alanine--D-alanine ligase</fullName>
        <ecNumber evidence="4">6.3.2.4</ecNumber>
    </recommendedName>
    <alternativeName>
        <fullName evidence="4">D-Ala-D-Ala ligase</fullName>
    </alternativeName>
    <alternativeName>
        <fullName evidence="4">D-alanylalanine synthetase</fullName>
    </alternativeName>
</protein>
<evidence type="ECO:0000313" key="9">
    <source>
        <dbReference type="EMBL" id="OHA27388.1"/>
    </source>
</evidence>
<evidence type="ECO:0000256" key="7">
    <source>
        <dbReference type="PROSITE-ProRule" id="PRU00409"/>
    </source>
</evidence>
<comment type="catalytic activity">
    <reaction evidence="4">
        <text>2 D-alanine + ATP = D-alanyl-D-alanine + ADP + phosphate + H(+)</text>
        <dbReference type="Rhea" id="RHEA:11224"/>
        <dbReference type="ChEBI" id="CHEBI:15378"/>
        <dbReference type="ChEBI" id="CHEBI:30616"/>
        <dbReference type="ChEBI" id="CHEBI:43474"/>
        <dbReference type="ChEBI" id="CHEBI:57416"/>
        <dbReference type="ChEBI" id="CHEBI:57822"/>
        <dbReference type="ChEBI" id="CHEBI:456216"/>
        <dbReference type="EC" id="6.3.2.4"/>
    </reaction>
</comment>
<comment type="cofactor">
    <cofactor evidence="6">
        <name>Mg(2+)</name>
        <dbReference type="ChEBI" id="CHEBI:18420"/>
    </cofactor>
    <cofactor evidence="6">
        <name>Mn(2+)</name>
        <dbReference type="ChEBI" id="CHEBI:29035"/>
    </cofactor>
    <text evidence="6">Binds 2 magnesium or manganese ions per subunit.</text>
</comment>
<dbReference type="InterPro" id="IPR005905">
    <property type="entry name" value="D_ala_D_ala"/>
</dbReference>
<dbReference type="Proteomes" id="UP000177565">
    <property type="component" value="Unassembled WGS sequence"/>
</dbReference>
<evidence type="ECO:0000259" key="8">
    <source>
        <dbReference type="PROSITE" id="PS50975"/>
    </source>
</evidence>
<keyword evidence="4" id="KW-0963">Cytoplasm</keyword>
<feature type="binding site" evidence="6">
    <location>
        <position position="284"/>
    </location>
    <ligand>
        <name>Mg(2+)</name>
        <dbReference type="ChEBI" id="CHEBI:18420"/>
        <label>2</label>
    </ligand>
</feature>
<dbReference type="Gene3D" id="3.30.1490.20">
    <property type="entry name" value="ATP-grasp fold, A domain"/>
    <property type="match status" value="1"/>
</dbReference>